<proteinExistence type="predicted"/>
<name>A0A6J6FGI5_9ZZZZ</name>
<dbReference type="EMBL" id="CAEZTS010000147">
    <property type="protein sequence ID" value="CAB4587710.1"/>
    <property type="molecule type" value="Genomic_DNA"/>
</dbReference>
<accession>A0A6J6FGI5</accession>
<protein>
    <submittedName>
        <fullName evidence="1">Unannotated protein</fullName>
    </submittedName>
</protein>
<organism evidence="1">
    <name type="scientific">freshwater metagenome</name>
    <dbReference type="NCBI Taxonomy" id="449393"/>
    <lineage>
        <taxon>unclassified sequences</taxon>
        <taxon>metagenomes</taxon>
        <taxon>ecological metagenomes</taxon>
    </lineage>
</organism>
<reference evidence="1" key="1">
    <citation type="submission" date="2020-05" db="EMBL/GenBank/DDBJ databases">
        <authorList>
            <person name="Chiriac C."/>
            <person name="Salcher M."/>
            <person name="Ghai R."/>
            <person name="Kavagutti S V."/>
        </authorList>
    </citation>
    <scope>NUCLEOTIDE SEQUENCE</scope>
</reference>
<sequence length="61" mass="6623">MSPLETLTDIRRYMWVPMNSASLISAPGAKAPLLPKLPATDPLASNFVIVDVPVFQSESHT</sequence>
<dbReference type="AlphaFoldDB" id="A0A6J6FGI5"/>
<gene>
    <name evidence="1" type="ORF">UFOPK1722_01460</name>
</gene>
<evidence type="ECO:0000313" key="1">
    <source>
        <dbReference type="EMBL" id="CAB4587710.1"/>
    </source>
</evidence>